<dbReference type="Gene3D" id="2.60.120.1440">
    <property type="match status" value="1"/>
</dbReference>
<organism evidence="3 4">
    <name type="scientific">Cupriavidus basilensis</name>
    <dbReference type="NCBI Taxonomy" id="68895"/>
    <lineage>
        <taxon>Bacteria</taxon>
        <taxon>Pseudomonadati</taxon>
        <taxon>Pseudomonadota</taxon>
        <taxon>Betaproteobacteria</taxon>
        <taxon>Burkholderiales</taxon>
        <taxon>Burkholderiaceae</taxon>
        <taxon>Cupriavidus</taxon>
    </lineage>
</organism>
<dbReference type="PANTHER" id="PTHR30273">
    <property type="entry name" value="PERIPLASMIC SIGNAL SENSOR AND SIGMA FACTOR ACTIVATOR FECR-RELATED"/>
    <property type="match status" value="1"/>
</dbReference>
<dbReference type="Proteomes" id="UP000397656">
    <property type="component" value="Plasmid pRK1-2"/>
</dbReference>
<gene>
    <name evidence="3" type="ORF">F7R26_039080</name>
</gene>
<protein>
    <submittedName>
        <fullName evidence="3">DUF4880 domain-containing protein</fullName>
    </submittedName>
</protein>
<evidence type="ECO:0000313" key="4">
    <source>
        <dbReference type="Proteomes" id="UP000397656"/>
    </source>
</evidence>
<dbReference type="GO" id="GO:0016989">
    <property type="term" value="F:sigma factor antagonist activity"/>
    <property type="evidence" value="ECO:0007669"/>
    <property type="project" value="TreeGrafter"/>
</dbReference>
<feature type="domain" description="FecR N-terminal" evidence="2">
    <location>
        <begin position="21"/>
        <end position="57"/>
    </location>
</feature>
<name>A0A643FZ16_9BURK</name>
<dbReference type="PANTHER" id="PTHR30273:SF2">
    <property type="entry name" value="PROTEIN FECR"/>
    <property type="match status" value="1"/>
</dbReference>
<sequence>MMKTSTHKEGHAVSPAELEAQAWSWLRLLTSGDAKALDAQRFRRWVQASPAHQAAYSTVKLRWDAIEAPARELQRLKPEAAVLHKRVPGAPQWSRRAFLGAAASAAAAGGVAVVYPPLGLWPALAEWDADDQTRAGEQRTLMLAASVSVTLNTRTSVRRQMNGGETVGLDLINGEAAVDLNGAGRVFAVAAGAGNSLAESGQFEVRNLDGRVCVTCIGGSVRVEHPAGSRTLKAGQQTIYDAKALSGVGNVNLADVSAWRKGLLVFNQTRLSDVLDEINRYRPGLVLLVNDSVRNKPVSGRFVIASLDVALWQLQEVFGLNARVLPGGLLVLS</sequence>
<dbReference type="Gene3D" id="3.55.50.30">
    <property type="match status" value="1"/>
</dbReference>
<dbReference type="InterPro" id="IPR012373">
    <property type="entry name" value="Ferrdict_sens_TM"/>
</dbReference>
<proteinExistence type="predicted"/>
<evidence type="ECO:0000313" key="3">
    <source>
        <dbReference type="EMBL" id="QOT82000.1"/>
    </source>
</evidence>
<dbReference type="RefSeq" id="WP_150984864.1">
    <property type="nucleotide sequence ID" value="NZ_CP062806.1"/>
</dbReference>
<evidence type="ECO:0000259" key="1">
    <source>
        <dbReference type="Pfam" id="PF04773"/>
    </source>
</evidence>
<keyword evidence="3" id="KW-0614">Plasmid</keyword>
<dbReference type="Pfam" id="PF04773">
    <property type="entry name" value="FecR"/>
    <property type="match status" value="1"/>
</dbReference>
<dbReference type="InterPro" id="IPR032623">
    <property type="entry name" value="FecR_N"/>
</dbReference>
<dbReference type="EMBL" id="CP062806">
    <property type="protein sequence ID" value="QOT82000.1"/>
    <property type="molecule type" value="Genomic_DNA"/>
</dbReference>
<dbReference type="InterPro" id="IPR006860">
    <property type="entry name" value="FecR"/>
</dbReference>
<accession>A0A643FZ16</accession>
<dbReference type="InterPro" id="IPR019546">
    <property type="entry name" value="TAT_signal_bac_arc"/>
</dbReference>
<dbReference type="PIRSF" id="PIRSF018266">
    <property type="entry name" value="FecR"/>
    <property type="match status" value="1"/>
</dbReference>
<evidence type="ECO:0000259" key="2">
    <source>
        <dbReference type="Pfam" id="PF16220"/>
    </source>
</evidence>
<dbReference type="NCBIfam" id="TIGR01409">
    <property type="entry name" value="TAT_signal_seq"/>
    <property type="match status" value="1"/>
</dbReference>
<reference evidence="3 4" key="1">
    <citation type="submission" date="2020-10" db="EMBL/GenBank/DDBJ databases">
        <title>Complete genome sequence of Cupriavidus basilensis CCUG 49340T.</title>
        <authorList>
            <person name="Salva-Serra F."/>
            <person name="Donoso R.A."/>
            <person name="Cho K.H."/>
            <person name="Yoo J.A."/>
            <person name="Lee K."/>
            <person name="Yoon S.-H."/>
            <person name="Perez-Pantoja D."/>
            <person name="Moore E.R.B."/>
        </authorList>
    </citation>
    <scope>NUCLEOTIDE SEQUENCE [LARGE SCALE GENOMIC DNA]</scope>
    <source>
        <strain evidence="4">CCUG 49340</strain>
        <plasmid evidence="3 4">pRK1-2</plasmid>
    </source>
</reference>
<geneLocation type="plasmid" evidence="3 4">
    <name>pRK1-2</name>
</geneLocation>
<dbReference type="Pfam" id="PF16220">
    <property type="entry name" value="DUF4880"/>
    <property type="match status" value="1"/>
</dbReference>
<feature type="domain" description="FecR protein" evidence="1">
    <location>
        <begin position="132"/>
        <end position="222"/>
    </location>
</feature>
<dbReference type="GeneID" id="98406976"/>
<dbReference type="AlphaFoldDB" id="A0A643FZ16"/>